<dbReference type="PANTHER" id="PTHR30193:SF37">
    <property type="entry name" value="INNER MEMBRANE ABC TRANSPORTER PERMEASE PROTEIN YCJO"/>
    <property type="match status" value="1"/>
</dbReference>
<organism evidence="9 10">
    <name type="scientific">Hungatella hathewayi</name>
    <dbReference type="NCBI Taxonomy" id="154046"/>
    <lineage>
        <taxon>Bacteria</taxon>
        <taxon>Bacillati</taxon>
        <taxon>Bacillota</taxon>
        <taxon>Clostridia</taxon>
        <taxon>Lachnospirales</taxon>
        <taxon>Lachnospiraceae</taxon>
        <taxon>Hungatella</taxon>
    </lineage>
</organism>
<evidence type="ECO:0000256" key="2">
    <source>
        <dbReference type="ARBA" id="ARBA00022448"/>
    </source>
</evidence>
<feature type="transmembrane region" description="Helical" evidence="7">
    <location>
        <begin position="69"/>
        <end position="90"/>
    </location>
</feature>
<dbReference type="PANTHER" id="PTHR30193">
    <property type="entry name" value="ABC TRANSPORTER PERMEASE PROTEIN"/>
    <property type="match status" value="1"/>
</dbReference>
<feature type="domain" description="ABC transmembrane type-1" evidence="8">
    <location>
        <begin position="65"/>
        <end position="283"/>
    </location>
</feature>
<proteinExistence type="inferred from homology"/>
<dbReference type="RefSeq" id="WP_025531600.1">
    <property type="nucleotide sequence ID" value="NZ_CACRUH010000095.1"/>
</dbReference>
<keyword evidence="6 7" id="KW-0472">Membrane</keyword>
<evidence type="ECO:0000256" key="1">
    <source>
        <dbReference type="ARBA" id="ARBA00004651"/>
    </source>
</evidence>
<comment type="caution">
    <text evidence="9">The sequence shown here is derived from an EMBL/GenBank/DDBJ whole genome shotgun (WGS) entry which is preliminary data.</text>
</comment>
<evidence type="ECO:0000256" key="5">
    <source>
        <dbReference type="ARBA" id="ARBA00022989"/>
    </source>
</evidence>
<gene>
    <name evidence="9" type="ORF">DWX31_31445</name>
</gene>
<comment type="similarity">
    <text evidence="7">Belongs to the binding-protein-dependent transport system permease family.</text>
</comment>
<dbReference type="SUPFAM" id="SSF161098">
    <property type="entry name" value="MetI-like"/>
    <property type="match status" value="1"/>
</dbReference>
<evidence type="ECO:0000313" key="9">
    <source>
        <dbReference type="EMBL" id="RGD66662.1"/>
    </source>
</evidence>
<feature type="transmembrane region" description="Helical" evidence="7">
    <location>
        <begin position="155"/>
        <end position="176"/>
    </location>
</feature>
<name>A0A3E3DBL8_9FIRM</name>
<dbReference type="Gene3D" id="1.10.3720.10">
    <property type="entry name" value="MetI-like"/>
    <property type="match status" value="1"/>
</dbReference>
<dbReference type="OrthoDB" id="9779462at2"/>
<dbReference type="Proteomes" id="UP000261023">
    <property type="component" value="Unassembled WGS sequence"/>
</dbReference>
<evidence type="ECO:0000256" key="7">
    <source>
        <dbReference type="RuleBase" id="RU363032"/>
    </source>
</evidence>
<evidence type="ECO:0000256" key="4">
    <source>
        <dbReference type="ARBA" id="ARBA00022692"/>
    </source>
</evidence>
<feature type="transmembrane region" description="Helical" evidence="7">
    <location>
        <begin position="102"/>
        <end position="124"/>
    </location>
</feature>
<evidence type="ECO:0000256" key="6">
    <source>
        <dbReference type="ARBA" id="ARBA00023136"/>
    </source>
</evidence>
<evidence type="ECO:0000256" key="3">
    <source>
        <dbReference type="ARBA" id="ARBA00022475"/>
    </source>
</evidence>
<sequence length="304" mass="33890">MKNVKIKRYISWYLLLLIPMVGTLVFNFYPLIQTMVTSLQNMNGKFIGFTNYRIMFASSEFKQTVINTLYMAVLGVAFNIPLAFIIASLLNNIGRGKGIYRVIFLLPMVMSMVTVVTLFKYLMLPNEEGVFNYIIGVLGFEPSLWLNGTGTARESVVFIAVWKGIGYNVILFFAGLQGIPADMYEAAEIDGANSFKKWLYITIPASKSTFTFVLITSTIAALKRFTEVYAVSMETGNPAGRLETLLLYIYKNSFSTLNYKDEGLAGAASVVLFLIILAATLVNSHLTKEKEVSADKPKRRGTKA</sequence>
<keyword evidence="5 7" id="KW-1133">Transmembrane helix</keyword>
<feature type="transmembrane region" description="Helical" evidence="7">
    <location>
        <begin position="12"/>
        <end position="32"/>
    </location>
</feature>
<dbReference type="AlphaFoldDB" id="A0A3E3DBL8"/>
<reference evidence="9 10" key="1">
    <citation type="submission" date="2018-08" db="EMBL/GenBank/DDBJ databases">
        <title>A genome reference for cultivated species of the human gut microbiota.</title>
        <authorList>
            <person name="Zou Y."/>
            <person name="Xue W."/>
            <person name="Luo G."/>
        </authorList>
    </citation>
    <scope>NUCLEOTIDE SEQUENCE [LARGE SCALE GENOMIC DNA]</scope>
    <source>
        <strain evidence="9 10">AF19-13AC</strain>
    </source>
</reference>
<keyword evidence="3" id="KW-1003">Cell membrane</keyword>
<comment type="subcellular location">
    <subcellularLocation>
        <location evidence="1 7">Cell membrane</location>
        <topology evidence="1 7">Multi-pass membrane protein</topology>
    </subcellularLocation>
</comment>
<dbReference type="CDD" id="cd06261">
    <property type="entry name" value="TM_PBP2"/>
    <property type="match status" value="1"/>
</dbReference>
<dbReference type="PROSITE" id="PS50928">
    <property type="entry name" value="ABC_TM1"/>
    <property type="match status" value="1"/>
</dbReference>
<evidence type="ECO:0000259" key="8">
    <source>
        <dbReference type="PROSITE" id="PS50928"/>
    </source>
</evidence>
<dbReference type="InterPro" id="IPR035906">
    <property type="entry name" value="MetI-like_sf"/>
</dbReference>
<dbReference type="InterPro" id="IPR051393">
    <property type="entry name" value="ABC_transporter_permease"/>
</dbReference>
<dbReference type="InterPro" id="IPR000515">
    <property type="entry name" value="MetI-like"/>
</dbReference>
<accession>A0A3E3DBL8</accession>
<protein>
    <submittedName>
        <fullName evidence="9">Sugar ABC transporter permease</fullName>
    </submittedName>
</protein>
<keyword evidence="2 7" id="KW-0813">Transport</keyword>
<evidence type="ECO:0000313" key="10">
    <source>
        <dbReference type="Proteomes" id="UP000261023"/>
    </source>
</evidence>
<keyword evidence="4 7" id="KW-0812">Transmembrane</keyword>
<feature type="transmembrane region" description="Helical" evidence="7">
    <location>
        <begin position="263"/>
        <end position="282"/>
    </location>
</feature>
<dbReference type="GO" id="GO:0005886">
    <property type="term" value="C:plasma membrane"/>
    <property type="evidence" value="ECO:0007669"/>
    <property type="project" value="UniProtKB-SubCell"/>
</dbReference>
<dbReference type="EMBL" id="QTJW01000038">
    <property type="protein sequence ID" value="RGD66662.1"/>
    <property type="molecule type" value="Genomic_DNA"/>
</dbReference>
<dbReference type="GO" id="GO:0055085">
    <property type="term" value="P:transmembrane transport"/>
    <property type="evidence" value="ECO:0007669"/>
    <property type="project" value="InterPro"/>
</dbReference>
<dbReference type="Pfam" id="PF00528">
    <property type="entry name" value="BPD_transp_1"/>
    <property type="match status" value="1"/>
</dbReference>